<dbReference type="InterPro" id="IPR011577">
    <property type="entry name" value="Cyt_b561_bac/Ni-Hgenase"/>
</dbReference>
<proteinExistence type="predicted"/>
<reference evidence="8 9" key="2">
    <citation type="submission" date="2019-02" db="EMBL/GenBank/DDBJ databases">
        <title>'Lichenibacterium ramalinii' gen. nov. sp. nov., 'Lichenibacterium minor' gen. nov. sp. nov.</title>
        <authorList>
            <person name="Pankratov T."/>
        </authorList>
    </citation>
    <scope>NUCLEOTIDE SEQUENCE [LARGE SCALE GENOMIC DNA]</scope>
    <source>
        <strain evidence="8 9">RmlP001</strain>
    </source>
</reference>
<evidence type="ECO:0000313" key="8">
    <source>
        <dbReference type="EMBL" id="RYB01365.1"/>
    </source>
</evidence>
<dbReference type="GO" id="GO:0009055">
    <property type="term" value="F:electron transfer activity"/>
    <property type="evidence" value="ECO:0007669"/>
    <property type="project" value="InterPro"/>
</dbReference>
<feature type="transmembrane region" description="Helical" evidence="6">
    <location>
        <begin position="138"/>
        <end position="157"/>
    </location>
</feature>
<name>A0A4Q2R4A0_9HYPH</name>
<comment type="caution">
    <text evidence="8">The sequence shown here is derived from an EMBL/GenBank/DDBJ whole genome shotgun (WGS) entry which is preliminary data.</text>
</comment>
<dbReference type="Proteomes" id="UP000289411">
    <property type="component" value="Unassembled WGS sequence"/>
</dbReference>
<keyword evidence="9" id="KW-1185">Reference proteome</keyword>
<feature type="transmembrane region" description="Helical" evidence="6">
    <location>
        <begin position="36"/>
        <end position="60"/>
    </location>
</feature>
<evidence type="ECO:0000259" key="7">
    <source>
        <dbReference type="Pfam" id="PF01292"/>
    </source>
</evidence>
<dbReference type="Pfam" id="PF01292">
    <property type="entry name" value="Ni_hydr_CYTB"/>
    <property type="match status" value="1"/>
</dbReference>
<evidence type="ECO:0000256" key="3">
    <source>
        <dbReference type="ARBA" id="ARBA00022692"/>
    </source>
</evidence>
<feature type="domain" description="Cytochrome b561 bacterial/Ni-hydrogenase" evidence="7">
    <location>
        <begin position="33"/>
        <end position="283"/>
    </location>
</feature>
<dbReference type="GO" id="GO:0022904">
    <property type="term" value="P:respiratory electron transport chain"/>
    <property type="evidence" value="ECO:0007669"/>
    <property type="project" value="InterPro"/>
</dbReference>
<dbReference type="InterPro" id="IPR051542">
    <property type="entry name" value="Hydrogenase_cytochrome"/>
</dbReference>
<evidence type="ECO:0000256" key="4">
    <source>
        <dbReference type="ARBA" id="ARBA00022989"/>
    </source>
</evidence>
<dbReference type="AlphaFoldDB" id="A0A4Q2R4A0"/>
<keyword evidence="2" id="KW-1003">Cell membrane</keyword>
<sequence length="295" mass="32990">MSLAETNLDDPVVSNDDAVPKGKEQRLVTLVKRHSVVVRVTHWVTVLCLTMLLMSGLQIFNARPQLDFGIKTDFDHPPVAIDSDKVDGKARGYVRIGDHRLDTTGVLGLSNFEGRPTERAFPSWATLPGEQDLGTGRAIHFVFAWLFVANGLVYLLWGFATRHFRRDFLPSRTQWRHIGGEILDHARLRFPKGEQARQYNAIQKITYFAVAFGLLPLLVVAGWTMSPGLDAAFPFLLHVFGGRQTARSVHFLAAFGVVLFVVVHVALVLLSGLFNNMRSMVTGWYDVGQERDIHG</sequence>
<dbReference type="OrthoDB" id="9781740at2"/>
<dbReference type="PANTHER" id="PTHR30485">
    <property type="entry name" value="NI/FE-HYDROGENASE 1 B-TYPE CYTOCHROME SUBUNIT"/>
    <property type="match status" value="1"/>
</dbReference>
<dbReference type="GO" id="GO:0020037">
    <property type="term" value="F:heme binding"/>
    <property type="evidence" value="ECO:0007669"/>
    <property type="project" value="TreeGrafter"/>
</dbReference>
<organism evidence="8 9">
    <name type="scientific">Lichenibacterium ramalinae</name>
    <dbReference type="NCBI Taxonomy" id="2316527"/>
    <lineage>
        <taxon>Bacteria</taxon>
        <taxon>Pseudomonadati</taxon>
        <taxon>Pseudomonadota</taxon>
        <taxon>Alphaproteobacteria</taxon>
        <taxon>Hyphomicrobiales</taxon>
        <taxon>Lichenihabitantaceae</taxon>
        <taxon>Lichenibacterium</taxon>
    </lineage>
</organism>
<feature type="transmembrane region" description="Helical" evidence="6">
    <location>
        <begin position="249"/>
        <end position="270"/>
    </location>
</feature>
<evidence type="ECO:0000256" key="5">
    <source>
        <dbReference type="ARBA" id="ARBA00023136"/>
    </source>
</evidence>
<gene>
    <name evidence="8" type="ORF">D3272_26545</name>
</gene>
<evidence type="ECO:0000256" key="6">
    <source>
        <dbReference type="SAM" id="Phobius"/>
    </source>
</evidence>
<dbReference type="PANTHER" id="PTHR30485:SF1">
    <property type="entry name" value="CYTOCHROME YDHU-RELATED"/>
    <property type="match status" value="1"/>
</dbReference>
<keyword evidence="4 6" id="KW-1133">Transmembrane helix</keyword>
<dbReference type="EMBL" id="QYBC01000045">
    <property type="protein sequence ID" value="RYB01365.1"/>
    <property type="molecule type" value="Genomic_DNA"/>
</dbReference>
<dbReference type="RefSeq" id="WP_129222256.1">
    <property type="nucleotide sequence ID" value="NZ_QYBC01000045.1"/>
</dbReference>
<evidence type="ECO:0000256" key="2">
    <source>
        <dbReference type="ARBA" id="ARBA00022475"/>
    </source>
</evidence>
<accession>A0A4Q2R4A0</accession>
<reference evidence="8 9" key="1">
    <citation type="submission" date="2018-09" db="EMBL/GenBank/DDBJ databases">
        <authorList>
            <person name="Grouzdev D.S."/>
            <person name="Krutkina M.S."/>
        </authorList>
    </citation>
    <scope>NUCLEOTIDE SEQUENCE [LARGE SCALE GENOMIC DNA]</scope>
    <source>
        <strain evidence="8 9">RmlP001</strain>
    </source>
</reference>
<keyword evidence="5 6" id="KW-0472">Membrane</keyword>
<evidence type="ECO:0000256" key="1">
    <source>
        <dbReference type="ARBA" id="ARBA00004651"/>
    </source>
</evidence>
<dbReference type="SUPFAM" id="SSF81342">
    <property type="entry name" value="Transmembrane di-heme cytochromes"/>
    <property type="match status" value="1"/>
</dbReference>
<evidence type="ECO:0000313" key="9">
    <source>
        <dbReference type="Proteomes" id="UP000289411"/>
    </source>
</evidence>
<feature type="transmembrane region" description="Helical" evidence="6">
    <location>
        <begin position="205"/>
        <end position="229"/>
    </location>
</feature>
<dbReference type="GO" id="GO:0005886">
    <property type="term" value="C:plasma membrane"/>
    <property type="evidence" value="ECO:0007669"/>
    <property type="project" value="UniProtKB-SubCell"/>
</dbReference>
<dbReference type="InterPro" id="IPR016174">
    <property type="entry name" value="Di-haem_cyt_TM"/>
</dbReference>
<comment type="subcellular location">
    <subcellularLocation>
        <location evidence="1">Cell membrane</location>
        <topology evidence="1">Multi-pass membrane protein</topology>
    </subcellularLocation>
</comment>
<dbReference type="Gene3D" id="1.20.950.20">
    <property type="entry name" value="Transmembrane di-heme cytochromes, Chain C"/>
    <property type="match status" value="1"/>
</dbReference>
<protein>
    <recommendedName>
        <fullName evidence="7">Cytochrome b561 bacterial/Ni-hydrogenase domain-containing protein</fullName>
    </recommendedName>
</protein>
<keyword evidence="3 6" id="KW-0812">Transmembrane</keyword>